<dbReference type="InterPro" id="IPR011701">
    <property type="entry name" value="MFS"/>
</dbReference>
<comment type="subcellular location">
    <subcellularLocation>
        <location evidence="1">Membrane</location>
        <topology evidence="1">Multi-pass membrane protein</topology>
    </subcellularLocation>
</comment>
<feature type="region of interest" description="Disordered" evidence="6">
    <location>
        <begin position="1"/>
        <end position="28"/>
    </location>
</feature>
<keyword evidence="4 7" id="KW-1133">Transmembrane helix</keyword>
<proteinExistence type="predicted"/>
<dbReference type="InterPro" id="IPR036259">
    <property type="entry name" value="MFS_trans_sf"/>
</dbReference>
<dbReference type="Gene3D" id="1.20.1250.20">
    <property type="entry name" value="MFS general substrate transporter like domains"/>
    <property type="match status" value="1"/>
</dbReference>
<dbReference type="Proteomes" id="UP001583186">
    <property type="component" value="Unassembled WGS sequence"/>
</dbReference>
<feature type="transmembrane region" description="Helical" evidence="7">
    <location>
        <begin position="441"/>
        <end position="463"/>
    </location>
</feature>
<organism evidence="8 9">
    <name type="scientific">Sporothrix stenoceras</name>
    <dbReference type="NCBI Taxonomy" id="5173"/>
    <lineage>
        <taxon>Eukaryota</taxon>
        <taxon>Fungi</taxon>
        <taxon>Dikarya</taxon>
        <taxon>Ascomycota</taxon>
        <taxon>Pezizomycotina</taxon>
        <taxon>Sordariomycetes</taxon>
        <taxon>Sordariomycetidae</taxon>
        <taxon>Ophiostomatales</taxon>
        <taxon>Ophiostomataceae</taxon>
        <taxon>Sporothrix</taxon>
    </lineage>
</organism>
<evidence type="ECO:0000256" key="5">
    <source>
        <dbReference type="ARBA" id="ARBA00023136"/>
    </source>
</evidence>
<dbReference type="SUPFAM" id="SSF103473">
    <property type="entry name" value="MFS general substrate transporter"/>
    <property type="match status" value="1"/>
</dbReference>
<feature type="transmembrane region" description="Helical" evidence="7">
    <location>
        <begin position="347"/>
        <end position="368"/>
    </location>
</feature>
<reference evidence="8 9" key="1">
    <citation type="journal article" date="2024" name="IMA Fungus">
        <title>IMA Genome - F19 : A genome assembly and annotation guide to empower mycologists, including annotated draft genome sequences of Ceratocystis pirilliformis, Diaporthe australafricana, Fusarium ophioides, Paecilomyces lecythidis, and Sporothrix stenoceras.</title>
        <authorList>
            <person name="Aylward J."/>
            <person name="Wilson A.M."/>
            <person name="Visagie C.M."/>
            <person name="Spraker J."/>
            <person name="Barnes I."/>
            <person name="Buitendag C."/>
            <person name="Ceriani C."/>
            <person name="Del Mar Angel L."/>
            <person name="du Plessis D."/>
            <person name="Fuchs T."/>
            <person name="Gasser K."/>
            <person name="Kramer D."/>
            <person name="Li W."/>
            <person name="Munsamy K."/>
            <person name="Piso A."/>
            <person name="Price J.L."/>
            <person name="Sonnekus B."/>
            <person name="Thomas C."/>
            <person name="van der Nest A."/>
            <person name="van Dijk A."/>
            <person name="van Heerden A."/>
            <person name="van Vuuren N."/>
            <person name="Yilmaz N."/>
            <person name="Duong T.A."/>
            <person name="van der Merwe N.A."/>
            <person name="Wingfield M.J."/>
            <person name="Wingfield B.D."/>
        </authorList>
    </citation>
    <scope>NUCLEOTIDE SEQUENCE [LARGE SCALE GENOMIC DNA]</scope>
    <source>
        <strain evidence="8 9">CMW 5346</strain>
    </source>
</reference>
<feature type="transmembrane region" description="Helical" evidence="7">
    <location>
        <begin position="177"/>
        <end position="198"/>
    </location>
</feature>
<evidence type="ECO:0000256" key="4">
    <source>
        <dbReference type="ARBA" id="ARBA00022989"/>
    </source>
</evidence>
<comment type="caution">
    <text evidence="8">The sequence shown here is derived from an EMBL/GenBank/DDBJ whole genome shotgun (WGS) entry which is preliminary data.</text>
</comment>
<evidence type="ECO:0000313" key="8">
    <source>
        <dbReference type="EMBL" id="KAL1889142.1"/>
    </source>
</evidence>
<dbReference type="EMBL" id="JAWCUI010000079">
    <property type="protein sequence ID" value="KAL1889142.1"/>
    <property type="molecule type" value="Genomic_DNA"/>
</dbReference>
<evidence type="ECO:0000256" key="1">
    <source>
        <dbReference type="ARBA" id="ARBA00004141"/>
    </source>
</evidence>
<dbReference type="Pfam" id="PF07690">
    <property type="entry name" value="MFS_1"/>
    <property type="match status" value="1"/>
</dbReference>
<sequence>MSHKTEGDSPPATVHDIGNTEDGSKDGAFVDVKATMPDSSTDTDYETYRREVLASFTAEDDRRLMRKVDWHFLPLMALMYIVNQVDYINASTVKVLQVGEPTNILNQLHLTADDYTCSRRCISSAWCCIVVTCHAAVTNRAGIYIVRFLLGVLEAGFPGPTTQMCSWYRSDEYGKPIMWMFVSQSVFSIIGSLLVYGISYMDGICGLSAWQWVFLLEGIITILFSGIIYTLLPDWPRSDRSKTWLTPAEQEYLEVRLSENAPRTKEAAFRPIEIWEALKDPRVVAFTSCQFLLNVAGYGLSWQLPTIITSLGFAKLPANQLLNIPPAVAMIIGQLFVAWLMRRAWFVRPYLNVFVCGGMLVFYIVLCFPVGKGAIYASCILGQGLYYTYFVSFWAWRSASLQGAMGTAFALAAQTAIAQIGATFAPFVFPAKWAYNGYKKSFYVCTACVGVAFTTTLVTWAGAD</sequence>
<keyword evidence="2" id="KW-0813">Transport</keyword>
<keyword evidence="3 7" id="KW-0812">Transmembrane</keyword>
<feature type="transmembrane region" description="Helical" evidence="7">
    <location>
        <begin position="408"/>
        <end position="429"/>
    </location>
</feature>
<dbReference type="PANTHER" id="PTHR43791:SF91">
    <property type="entry name" value="MAJOR FACILITATOR SUPERFAMILY (MFS) PROFILE DOMAIN-CONTAINING PROTEIN-RELATED"/>
    <property type="match status" value="1"/>
</dbReference>
<gene>
    <name evidence="8" type="ORF">Sste5346_009090</name>
</gene>
<feature type="transmembrane region" description="Helical" evidence="7">
    <location>
        <begin position="375"/>
        <end position="396"/>
    </location>
</feature>
<accession>A0ABR3YLT0</accession>
<feature type="transmembrane region" description="Helical" evidence="7">
    <location>
        <begin position="321"/>
        <end position="341"/>
    </location>
</feature>
<protein>
    <recommendedName>
        <fullName evidence="10">Major facilitator superfamily (MFS) profile domain-containing protein</fullName>
    </recommendedName>
</protein>
<evidence type="ECO:0000256" key="2">
    <source>
        <dbReference type="ARBA" id="ARBA00022448"/>
    </source>
</evidence>
<keyword evidence="9" id="KW-1185">Reference proteome</keyword>
<name>A0ABR3YLT0_9PEZI</name>
<keyword evidence="5 7" id="KW-0472">Membrane</keyword>
<evidence type="ECO:0000313" key="9">
    <source>
        <dbReference type="Proteomes" id="UP001583186"/>
    </source>
</evidence>
<evidence type="ECO:0000256" key="3">
    <source>
        <dbReference type="ARBA" id="ARBA00022692"/>
    </source>
</evidence>
<evidence type="ECO:0008006" key="10">
    <source>
        <dbReference type="Google" id="ProtNLM"/>
    </source>
</evidence>
<evidence type="ECO:0000256" key="7">
    <source>
        <dbReference type="SAM" id="Phobius"/>
    </source>
</evidence>
<dbReference type="PANTHER" id="PTHR43791">
    <property type="entry name" value="PERMEASE-RELATED"/>
    <property type="match status" value="1"/>
</dbReference>
<feature type="transmembrane region" description="Helical" evidence="7">
    <location>
        <begin position="210"/>
        <end position="232"/>
    </location>
</feature>
<evidence type="ECO:0000256" key="6">
    <source>
        <dbReference type="SAM" id="MobiDB-lite"/>
    </source>
</evidence>